<gene>
    <name evidence="2" type="ORF">A3770_01p05540</name>
</gene>
<dbReference type="GO" id="GO:0006629">
    <property type="term" value="P:lipid metabolic process"/>
    <property type="evidence" value="ECO:0007669"/>
    <property type="project" value="TreeGrafter"/>
</dbReference>
<dbReference type="GO" id="GO:0005737">
    <property type="term" value="C:cytoplasm"/>
    <property type="evidence" value="ECO:0007669"/>
    <property type="project" value="TreeGrafter"/>
</dbReference>
<dbReference type="EMBL" id="CP031034">
    <property type="protein sequence ID" value="QDZ18036.1"/>
    <property type="molecule type" value="Genomic_DNA"/>
</dbReference>
<evidence type="ECO:0000259" key="1">
    <source>
        <dbReference type="Pfam" id="PF08212"/>
    </source>
</evidence>
<organism evidence="2 3">
    <name type="scientific">Chloropicon primus</name>
    <dbReference type="NCBI Taxonomy" id="1764295"/>
    <lineage>
        <taxon>Eukaryota</taxon>
        <taxon>Viridiplantae</taxon>
        <taxon>Chlorophyta</taxon>
        <taxon>Chloropicophyceae</taxon>
        <taxon>Chloropicales</taxon>
        <taxon>Chloropicaceae</taxon>
        <taxon>Chloropicon</taxon>
    </lineage>
</organism>
<dbReference type="InterPro" id="IPR000566">
    <property type="entry name" value="Lipocln_cytosolic_FA-bd_dom"/>
</dbReference>
<evidence type="ECO:0000313" key="2">
    <source>
        <dbReference type="EMBL" id="QDZ18036.1"/>
    </source>
</evidence>
<dbReference type="GO" id="GO:0000302">
    <property type="term" value="P:response to reactive oxygen species"/>
    <property type="evidence" value="ECO:0007669"/>
    <property type="project" value="TreeGrafter"/>
</dbReference>
<dbReference type="SUPFAM" id="SSF50814">
    <property type="entry name" value="Lipocalins"/>
    <property type="match status" value="1"/>
</dbReference>
<feature type="domain" description="Lipocalin/cytosolic fatty-acid binding" evidence="1">
    <location>
        <begin position="25"/>
        <end position="179"/>
    </location>
</feature>
<name>A0A5B8MC49_9CHLO</name>
<dbReference type="Gene3D" id="2.40.128.20">
    <property type="match status" value="1"/>
</dbReference>
<dbReference type="OrthoDB" id="565904at2759"/>
<dbReference type="AlphaFoldDB" id="A0A5B8MC49"/>
<dbReference type="PANTHER" id="PTHR10612">
    <property type="entry name" value="APOLIPOPROTEIN D"/>
    <property type="match status" value="1"/>
</dbReference>
<dbReference type="InterPro" id="IPR012674">
    <property type="entry name" value="Calycin"/>
</dbReference>
<proteinExistence type="predicted"/>
<reference evidence="2 3" key="1">
    <citation type="submission" date="2018-07" db="EMBL/GenBank/DDBJ databases">
        <title>The complete nuclear genome of the prasinophyte Chloropicon primus (CCMP1205).</title>
        <authorList>
            <person name="Pombert J.-F."/>
            <person name="Otis C."/>
            <person name="Turmel M."/>
            <person name="Lemieux C."/>
        </authorList>
    </citation>
    <scope>NUCLEOTIDE SEQUENCE [LARGE SCALE GENOMIC DNA]</scope>
    <source>
        <strain evidence="2 3">CCMP1205</strain>
    </source>
</reference>
<protein>
    <submittedName>
        <fullName evidence="2">Calycin</fullName>
    </submittedName>
</protein>
<dbReference type="PANTHER" id="PTHR10612:SF34">
    <property type="entry name" value="APOLIPOPROTEIN D"/>
    <property type="match status" value="1"/>
</dbReference>
<evidence type="ECO:0000313" key="3">
    <source>
        <dbReference type="Proteomes" id="UP000316726"/>
    </source>
</evidence>
<dbReference type="Pfam" id="PF08212">
    <property type="entry name" value="Lipocalin_2"/>
    <property type="match status" value="1"/>
</dbReference>
<keyword evidence="3" id="KW-1185">Reference proteome</keyword>
<dbReference type="STRING" id="1764295.A0A5B8MC49"/>
<dbReference type="Proteomes" id="UP000316726">
    <property type="component" value="Chromosome 1"/>
</dbReference>
<sequence>MKVGQLKMGRVGAWRVGSATAREAIDVEKYQGVWYEVASLKRGFAGEGQLDCHCTQGLYSKTDQGKMSVKTFCVHGSSTGKISGIEGRVSCESAAGDAEGEGFQGCRLNFPSIPFIPPEPYNVLDTDYTSFALVEGAKGNFVQVYSRKPQPGKAFVRRMIGRLEKDYGYEKGSIKETPQDCDENLMQKMDAMMRSPGMTSMMSNTAEKTIDELLGGDDDFDGIALQGPRNPLTEAKDLLDLFRMF</sequence>
<accession>A0A5B8MC49</accession>